<evidence type="ECO:0000313" key="2">
    <source>
        <dbReference type="Proteomes" id="UP001610432"/>
    </source>
</evidence>
<reference evidence="1 2" key="1">
    <citation type="submission" date="2024-07" db="EMBL/GenBank/DDBJ databases">
        <title>Section-level genome sequencing and comparative genomics of Aspergillus sections Usti and Cavernicolus.</title>
        <authorList>
            <consortium name="Lawrence Berkeley National Laboratory"/>
            <person name="Nybo J.L."/>
            <person name="Vesth T.C."/>
            <person name="Theobald S."/>
            <person name="Frisvad J.C."/>
            <person name="Larsen T.O."/>
            <person name="Kjaerboelling I."/>
            <person name="Rothschild-Mancinelli K."/>
            <person name="Lyhne E.K."/>
            <person name="Kogle M.E."/>
            <person name="Barry K."/>
            <person name="Clum A."/>
            <person name="Na H."/>
            <person name="Ledsgaard L."/>
            <person name="Lin J."/>
            <person name="Lipzen A."/>
            <person name="Kuo A."/>
            <person name="Riley R."/>
            <person name="Mondo S."/>
            <person name="Labutti K."/>
            <person name="Haridas S."/>
            <person name="Pangalinan J."/>
            <person name="Salamov A.A."/>
            <person name="Simmons B.A."/>
            <person name="Magnuson J.K."/>
            <person name="Chen J."/>
            <person name="Drula E."/>
            <person name="Henrissat B."/>
            <person name="Wiebenga A."/>
            <person name="Lubbers R.J."/>
            <person name="Gomes A.C."/>
            <person name="Macurrencykelacurrency M.R."/>
            <person name="Stajich J."/>
            <person name="Grigoriev I.V."/>
            <person name="Mortensen U.H."/>
            <person name="De Vries R.P."/>
            <person name="Baker S.E."/>
            <person name="Andersen M.R."/>
        </authorList>
    </citation>
    <scope>NUCLEOTIDE SEQUENCE [LARGE SCALE GENOMIC DNA]</scope>
    <source>
        <strain evidence="1 2">CBS 449.75</strain>
    </source>
</reference>
<evidence type="ECO:0000313" key="1">
    <source>
        <dbReference type="EMBL" id="KAL2864242.1"/>
    </source>
</evidence>
<protein>
    <submittedName>
        <fullName evidence="1">Uncharacterized protein</fullName>
    </submittedName>
</protein>
<keyword evidence="2" id="KW-1185">Reference proteome</keyword>
<dbReference type="RefSeq" id="XP_070883221.1">
    <property type="nucleotide sequence ID" value="XM_071025809.1"/>
</dbReference>
<accession>A0ABR4LIP1</accession>
<dbReference type="EMBL" id="JBFXLQ010000042">
    <property type="protein sequence ID" value="KAL2864242.1"/>
    <property type="molecule type" value="Genomic_DNA"/>
</dbReference>
<organism evidence="1 2">
    <name type="scientific">Aspergillus lucknowensis</name>
    <dbReference type="NCBI Taxonomy" id="176173"/>
    <lineage>
        <taxon>Eukaryota</taxon>
        <taxon>Fungi</taxon>
        <taxon>Dikarya</taxon>
        <taxon>Ascomycota</taxon>
        <taxon>Pezizomycotina</taxon>
        <taxon>Eurotiomycetes</taxon>
        <taxon>Eurotiomycetidae</taxon>
        <taxon>Eurotiales</taxon>
        <taxon>Aspergillaceae</taxon>
        <taxon>Aspergillus</taxon>
        <taxon>Aspergillus subgen. Nidulantes</taxon>
    </lineage>
</organism>
<dbReference type="PANTHER" id="PTHR41773">
    <property type="entry name" value="GTP PYROPHOSPHATASE-RELATED"/>
    <property type="match status" value="1"/>
</dbReference>
<dbReference type="GeneID" id="98140881"/>
<dbReference type="PANTHER" id="PTHR41773:SF1">
    <property type="entry name" value="RELA_SPOT DOMAIN-CONTAINING PROTEIN"/>
    <property type="match status" value="1"/>
</dbReference>
<proteinExistence type="predicted"/>
<sequence length="248" mass="28761">MSKDMLLSSQRIFANQIIAGNASLNSESELSAFLSAWMSQQKNSEELISREGKVQPVWQLVETLDLRAPSELLKVLDNVRFDLDHEEFFAPLPLTVATYMIEEMVIRSSRGKRKIKELRQTKTADDRLRYMITVVRDSFLWLDDLLAYRSDWAHLLVPDSDTESQRETLDRIQWLTWEAPRDFCEGSPEKQSLCDQEMSYLDGLWRMFERNPWPPIQFAFCLAGLEATGSWSGSDAWLKYSRLIGPLL</sequence>
<comment type="caution">
    <text evidence="1">The sequence shown here is derived from an EMBL/GenBank/DDBJ whole genome shotgun (WGS) entry which is preliminary data.</text>
</comment>
<gene>
    <name evidence="1" type="ORF">BJX67DRAFT_224887</name>
</gene>
<name>A0ABR4LIP1_9EURO</name>
<dbReference type="Proteomes" id="UP001610432">
    <property type="component" value="Unassembled WGS sequence"/>
</dbReference>